<evidence type="ECO:0000313" key="7">
    <source>
        <dbReference type="Proteomes" id="UP000051326"/>
    </source>
</evidence>
<dbReference type="Pfam" id="PF16925">
    <property type="entry name" value="TetR_C_13"/>
    <property type="match status" value="1"/>
</dbReference>
<dbReference type="Gene3D" id="1.10.357.10">
    <property type="entry name" value="Tetracycline Repressor, domain 2"/>
    <property type="match status" value="1"/>
</dbReference>
<dbReference type="SUPFAM" id="SSF46689">
    <property type="entry name" value="Homeodomain-like"/>
    <property type="match status" value="1"/>
</dbReference>
<evidence type="ECO:0000256" key="1">
    <source>
        <dbReference type="ARBA" id="ARBA00023015"/>
    </source>
</evidence>
<keyword evidence="3" id="KW-0804">Transcription</keyword>
<dbReference type="EMBL" id="CYSR01000022">
    <property type="protein sequence ID" value="CUI00318.1"/>
    <property type="molecule type" value="Genomic_DNA"/>
</dbReference>
<dbReference type="PROSITE" id="PS50977">
    <property type="entry name" value="HTH_TETR_2"/>
    <property type="match status" value="1"/>
</dbReference>
<evidence type="ECO:0000313" key="6">
    <source>
        <dbReference type="EMBL" id="CUI00318.1"/>
    </source>
</evidence>
<dbReference type="Proteomes" id="UP000051326">
    <property type="component" value="Unassembled WGS sequence"/>
</dbReference>
<accession>A0A0P1HXG1</accession>
<dbReference type="AlphaFoldDB" id="A0A0P1HXG1"/>
<dbReference type="Pfam" id="PF00440">
    <property type="entry name" value="TetR_N"/>
    <property type="match status" value="1"/>
</dbReference>
<evidence type="ECO:0000256" key="2">
    <source>
        <dbReference type="ARBA" id="ARBA00023125"/>
    </source>
</evidence>
<dbReference type="GO" id="GO:0003677">
    <property type="term" value="F:DNA binding"/>
    <property type="evidence" value="ECO:0007669"/>
    <property type="project" value="UniProtKB-UniRule"/>
</dbReference>
<dbReference type="Gene3D" id="1.10.10.60">
    <property type="entry name" value="Homeodomain-like"/>
    <property type="match status" value="1"/>
</dbReference>
<gene>
    <name evidence="6" type="primary">comR</name>
    <name evidence="6" type="ORF">PHA8399_02446</name>
</gene>
<organism evidence="6 7">
    <name type="scientific">Leisingera aquaemixtae</name>
    <dbReference type="NCBI Taxonomy" id="1396826"/>
    <lineage>
        <taxon>Bacteria</taxon>
        <taxon>Pseudomonadati</taxon>
        <taxon>Pseudomonadota</taxon>
        <taxon>Alphaproteobacteria</taxon>
        <taxon>Rhodobacterales</taxon>
        <taxon>Roseobacteraceae</taxon>
        <taxon>Leisingera</taxon>
    </lineage>
</organism>
<name>A0A0P1HXG1_9RHOB</name>
<dbReference type="STRING" id="1396826.PHA8399_02446"/>
<evidence type="ECO:0000256" key="3">
    <source>
        <dbReference type="ARBA" id="ARBA00023163"/>
    </source>
</evidence>
<dbReference type="PANTHER" id="PTHR47506">
    <property type="entry name" value="TRANSCRIPTIONAL REGULATORY PROTEIN"/>
    <property type="match status" value="1"/>
</dbReference>
<dbReference type="SUPFAM" id="SSF48498">
    <property type="entry name" value="Tetracyclin repressor-like, C-terminal domain"/>
    <property type="match status" value="1"/>
</dbReference>
<reference evidence="6 7" key="1">
    <citation type="submission" date="2015-09" db="EMBL/GenBank/DDBJ databases">
        <authorList>
            <consortium name="Swine Surveillance"/>
        </authorList>
    </citation>
    <scope>NUCLEOTIDE SEQUENCE [LARGE SCALE GENOMIC DNA]</scope>
    <source>
        <strain evidence="6 7">CECT 8399</strain>
    </source>
</reference>
<dbReference type="InterPro" id="IPR009057">
    <property type="entry name" value="Homeodomain-like_sf"/>
</dbReference>
<dbReference type="PRINTS" id="PR00455">
    <property type="entry name" value="HTHTETR"/>
</dbReference>
<dbReference type="InterPro" id="IPR011075">
    <property type="entry name" value="TetR_C"/>
</dbReference>
<keyword evidence="2 4" id="KW-0238">DNA-binding</keyword>
<feature type="domain" description="HTH tetR-type" evidence="5">
    <location>
        <begin position="5"/>
        <end position="65"/>
    </location>
</feature>
<sequence length="193" mass="21134">MRPREFDEGAVVDAVMRTFWRNGYAATSMNDLVEATGLSRSTIYNSFGGKKTLFALALKEYRRVTTGTVAKISRSADVRGSLRALLISIVDDELSDHEGFGCFAANSSLEISGRDPELSALVAQHFQRLESGLLRLLRHGQKTGEISPDQDCQILSRYFVAVIQGIRVVSKGLPAASRQPYLHSIVEASIATV</sequence>
<proteinExistence type="predicted"/>
<evidence type="ECO:0000259" key="5">
    <source>
        <dbReference type="PROSITE" id="PS50977"/>
    </source>
</evidence>
<protein>
    <submittedName>
        <fullName evidence="6">Copper outer membrane regulator</fullName>
    </submittedName>
</protein>
<dbReference type="PANTHER" id="PTHR47506:SF1">
    <property type="entry name" value="HTH-TYPE TRANSCRIPTIONAL REGULATOR YJDC"/>
    <property type="match status" value="1"/>
</dbReference>
<feature type="DNA-binding region" description="H-T-H motif" evidence="4">
    <location>
        <begin position="28"/>
        <end position="47"/>
    </location>
</feature>
<dbReference type="InterPro" id="IPR001647">
    <property type="entry name" value="HTH_TetR"/>
</dbReference>
<keyword evidence="1" id="KW-0805">Transcription regulation</keyword>
<dbReference type="InterPro" id="IPR036271">
    <property type="entry name" value="Tet_transcr_reg_TetR-rel_C_sf"/>
</dbReference>
<evidence type="ECO:0000256" key="4">
    <source>
        <dbReference type="PROSITE-ProRule" id="PRU00335"/>
    </source>
</evidence>